<dbReference type="EMBL" id="MU274904">
    <property type="protein sequence ID" value="KAI0092244.1"/>
    <property type="molecule type" value="Genomic_DNA"/>
</dbReference>
<evidence type="ECO:0000313" key="1">
    <source>
        <dbReference type="EMBL" id="KAI0092244.1"/>
    </source>
</evidence>
<comment type="caution">
    <text evidence="1">The sequence shown here is derived from an EMBL/GenBank/DDBJ whole genome shotgun (WGS) entry which is preliminary data.</text>
</comment>
<proteinExistence type="predicted"/>
<keyword evidence="2" id="KW-1185">Reference proteome</keyword>
<reference evidence="1" key="1">
    <citation type="journal article" date="2021" name="Environ. Microbiol.">
        <title>Gene family expansions and transcriptome signatures uncover fungal adaptations to wood decay.</title>
        <authorList>
            <person name="Hage H."/>
            <person name="Miyauchi S."/>
            <person name="Viragh M."/>
            <person name="Drula E."/>
            <person name="Min B."/>
            <person name="Chaduli D."/>
            <person name="Navarro D."/>
            <person name="Favel A."/>
            <person name="Norest M."/>
            <person name="Lesage-Meessen L."/>
            <person name="Balint B."/>
            <person name="Merenyi Z."/>
            <person name="de Eugenio L."/>
            <person name="Morin E."/>
            <person name="Martinez A.T."/>
            <person name="Baldrian P."/>
            <person name="Stursova M."/>
            <person name="Martinez M.J."/>
            <person name="Novotny C."/>
            <person name="Magnuson J.K."/>
            <person name="Spatafora J.W."/>
            <person name="Maurice S."/>
            <person name="Pangilinan J."/>
            <person name="Andreopoulos W."/>
            <person name="LaButti K."/>
            <person name="Hundley H."/>
            <person name="Na H."/>
            <person name="Kuo A."/>
            <person name="Barry K."/>
            <person name="Lipzen A."/>
            <person name="Henrissat B."/>
            <person name="Riley R."/>
            <person name="Ahrendt S."/>
            <person name="Nagy L.G."/>
            <person name="Grigoriev I.V."/>
            <person name="Martin F."/>
            <person name="Rosso M.N."/>
        </authorList>
    </citation>
    <scope>NUCLEOTIDE SEQUENCE</scope>
    <source>
        <strain evidence="1">CBS 384.51</strain>
    </source>
</reference>
<dbReference type="Proteomes" id="UP001055072">
    <property type="component" value="Unassembled WGS sequence"/>
</dbReference>
<protein>
    <submittedName>
        <fullName evidence="1">Glycoside hydrolase</fullName>
    </submittedName>
</protein>
<keyword evidence="1" id="KW-0378">Hydrolase</keyword>
<name>A0ACB8UDW4_9APHY</name>
<evidence type="ECO:0000313" key="2">
    <source>
        <dbReference type="Proteomes" id="UP001055072"/>
    </source>
</evidence>
<gene>
    <name evidence="1" type="ORF">BDY19DRAFT_903951</name>
</gene>
<sequence length="429" mass="47492">MLSRILLCLLSLAHVAFAQHVFAHWMLAEAYSFTQNDWENDISSARSIGIDGFALNMNANDYEASRLVDAYAAAATFSNPDFKLFISFDMSYSWSVSGMVSIVTAHADSPAQYEWNDKVLVSTYSGDTGSYGNVDFWSGFKSNLANQGVSISLAPAFTTYRDPNLASKLLSTYPSIDGFMNWWSWPNDILANLTTDTDVAYQKAISQRTGPYIMGVSPWWYKDLSADQNWGLSTQIRSRIICGSKPVHLVVFEYMSLVQVKPDIVEIITWSGCGESHYIADLNPNINIGNATYVDGQDHAPWRKVAQYYNSWYKTGTQPTITNPKSAVCAGGITSAPRNANFPADEVFALTMVTSDAMITLDISSSHSEFTAHSNQVSMGSVPFPVEDSQIPYIQIPRNSVKVKDGYGSIFVEKTCTEYNFNPFVGIVV</sequence>
<organism evidence="1 2">
    <name type="scientific">Irpex rosettiformis</name>
    <dbReference type="NCBI Taxonomy" id="378272"/>
    <lineage>
        <taxon>Eukaryota</taxon>
        <taxon>Fungi</taxon>
        <taxon>Dikarya</taxon>
        <taxon>Basidiomycota</taxon>
        <taxon>Agaricomycotina</taxon>
        <taxon>Agaricomycetes</taxon>
        <taxon>Polyporales</taxon>
        <taxon>Irpicaceae</taxon>
        <taxon>Irpex</taxon>
    </lineage>
</organism>
<accession>A0ACB8UDW4</accession>